<organism evidence="2 3">
    <name type="scientific">Aureobasidium melanogenum</name>
    <name type="common">Aureobasidium pullulans var. melanogenum</name>
    <dbReference type="NCBI Taxonomy" id="46634"/>
    <lineage>
        <taxon>Eukaryota</taxon>
        <taxon>Fungi</taxon>
        <taxon>Dikarya</taxon>
        <taxon>Ascomycota</taxon>
        <taxon>Pezizomycotina</taxon>
        <taxon>Dothideomycetes</taxon>
        <taxon>Dothideomycetidae</taxon>
        <taxon>Dothideales</taxon>
        <taxon>Saccotheciaceae</taxon>
        <taxon>Aureobasidium</taxon>
    </lineage>
</organism>
<dbReference type="OrthoDB" id="3923942at2759"/>
<dbReference type="Proteomes" id="UP000779574">
    <property type="component" value="Unassembled WGS sequence"/>
</dbReference>
<dbReference type="AlphaFoldDB" id="A0A9P8JDR8"/>
<accession>A0A9P8JDR8</accession>
<reference evidence="2" key="2">
    <citation type="submission" date="2021-08" db="EMBL/GenBank/DDBJ databases">
        <authorList>
            <person name="Gostincar C."/>
            <person name="Sun X."/>
            <person name="Song Z."/>
            <person name="Gunde-Cimerman N."/>
        </authorList>
    </citation>
    <scope>NUCLEOTIDE SEQUENCE</scope>
    <source>
        <strain evidence="2">EXF-9911</strain>
    </source>
</reference>
<dbReference type="EMBL" id="JAHFXF010000064">
    <property type="protein sequence ID" value="KAG9697946.1"/>
    <property type="molecule type" value="Genomic_DNA"/>
</dbReference>
<proteinExistence type="predicted"/>
<feature type="coiled-coil region" evidence="1">
    <location>
        <begin position="40"/>
        <end position="74"/>
    </location>
</feature>
<reference evidence="2" key="1">
    <citation type="journal article" date="2021" name="J Fungi (Basel)">
        <title>Virulence traits and population genomics of the black yeast Aureobasidium melanogenum.</title>
        <authorList>
            <person name="Cernosa A."/>
            <person name="Sun X."/>
            <person name="Gostincar C."/>
            <person name="Fang C."/>
            <person name="Gunde-Cimerman N."/>
            <person name="Song Z."/>
        </authorList>
    </citation>
    <scope>NUCLEOTIDE SEQUENCE</scope>
    <source>
        <strain evidence="2">EXF-9911</strain>
    </source>
</reference>
<evidence type="ECO:0000313" key="2">
    <source>
        <dbReference type="EMBL" id="KAG9697946.1"/>
    </source>
</evidence>
<evidence type="ECO:0000256" key="1">
    <source>
        <dbReference type="SAM" id="Coils"/>
    </source>
</evidence>
<comment type="caution">
    <text evidence="2">The sequence shown here is derived from an EMBL/GenBank/DDBJ whole genome shotgun (WGS) entry which is preliminary data.</text>
</comment>
<evidence type="ECO:0000313" key="3">
    <source>
        <dbReference type="Proteomes" id="UP000779574"/>
    </source>
</evidence>
<gene>
    <name evidence="2" type="ORF">KCU76_g2624</name>
</gene>
<feature type="non-terminal residue" evidence="2">
    <location>
        <position position="95"/>
    </location>
</feature>
<keyword evidence="1" id="KW-0175">Coiled coil</keyword>
<protein>
    <submittedName>
        <fullName evidence="2">Uncharacterized protein</fullName>
    </submittedName>
</protein>
<sequence length="95" mass="10813">MDRINTIFDTLFALCHILGSRFEHLYQRIVRSDAEQATMNQGLIDSLAGAHQKIRDLEAQQVVLEQRLAVLERGSGFKMEGDGVIKKEVKQERSN</sequence>
<name>A0A9P8JDR8_AURME</name>